<feature type="transmembrane region" description="Helical" evidence="1">
    <location>
        <begin position="32"/>
        <end position="51"/>
    </location>
</feature>
<protein>
    <submittedName>
        <fullName evidence="2">Uncharacterized protein</fullName>
    </submittedName>
</protein>
<reference evidence="2 3" key="1">
    <citation type="journal article" date="2016" name="Genome Biol. Evol.">
        <title>Comparative Genomic Analyses of the Moraxella catarrhalis Serosensitive and Seroresistant Lineages Demonstrate Their Independent Evolution.</title>
        <authorList>
            <person name="Earl J.P."/>
            <person name="de Vries S.P."/>
            <person name="Ahmed A."/>
            <person name="Powell E."/>
            <person name="Schultz M.P."/>
            <person name="Hermans P.W."/>
            <person name="Hill D.J."/>
            <person name="Zhou Z."/>
            <person name="Constantinidou C.I."/>
            <person name="Hu F.Z."/>
            <person name="Bootsma H.J."/>
            <person name="Ehrlich G.D."/>
        </authorList>
    </citation>
    <scope>NUCLEOTIDE SEQUENCE [LARGE SCALE GENOMIC DNA]</scope>
    <source>
        <strain evidence="2 3">F23</strain>
    </source>
</reference>
<dbReference type="AlphaFoldDB" id="A0A198X9B2"/>
<keyword evidence="1" id="KW-1133">Transmembrane helix</keyword>
<proteinExistence type="predicted"/>
<dbReference type="Proteomes" id="UP000078295">
    <property type="component" value="Unassembled WGS sequence"/>
</dbReference>
<dbReference type="EMBL" id="LXHQ01000026">
    <property type="protein sequence ID" value="OAV25895.1"/>
    <property type="molecule type" value="Genomic_DNA"/>
</dbReference>
<comment type="caution">
    <text evidence="2">The sequence shown here is derived from an EMBL/GenBank/DDBJ whole genome shotgun (WGS) entry which is preliminary data.</text>
</comment>
<name>A0A198X9B2_MORCA</name>
<organism evidence="2 3">
    <name type="scientific">Moraxella catarrhalis</name>
    <name type="common">Branhamella catarrhalis</name>
    <dbReference type="NCBI Taxonomy" id="480"/>
    <lineage>
        <taxon>Bacteria</taxon>
        <taxon>Pseudomonadati</taxon>
        <taxon>Pseudomonadota</taxon>
        <taxon>Gammaproteobacteria</taxon>
        <taxon>Moraxellales</taxon>
        <taxon>Moraxellaceae</taxon>
        <taxon>Moraxella</taxon>
    </lineage>
</organism>
<gene>
    <name evidence="2" type="ORF">AO370_0816</name>
</gene>
<sequence length="61" mass="6985">MKNPKKGQKISIQFHKKIYQDNSTPKMHKDKIFFAIFSIFINIINNSGWSLGISKANMSLG</sequence>
<evidence type="ECO:0000313" key="2">
    <source>
        <dbReference type="EMBL" id="OAV25895.1"/>
    </source>
</evidence>
<evidence type="ECO:0000256" key="1">
    <source>
        <dbReference type="SAM" id="Phobius"/>
    </source>
</evidence>
<evidence type="ECO:0000313" key="3">
    <source>
        <dbReference type="Proteomes" id="UP000078295"/>
    </source>
</evidence>
<keyword evidence="1" id="KW-0812">Transmembrane</keyword>
<keyword evidence="1" id="KW-0472">Membrane</keyword>
<accession>A0A198X9B2</accession>